<evidence type="ECO:0000313" key="3">
    <source>
        <dbReference type="Proteomes" id="UP000593663"/>
    </source>
</evidence>
<evidence type="ECO:0000259" key="1">
    <source>
        <dbReference type="Pfam" id="PF06527"/>
    </source>
</evidence>
<gene>
    <name evidence="2" type="ORF">H5V43_21800</name>
</gene>
<dbReference type="KEGG" id="sbar:H5V43_21800"/>
<sequence length="376" mass="41872">MAGLQAKQSLALPFAPRPCPDEIMSSWLSRVACRYDCEPEPLFTLLLSSKQEAEWSDGAAIDWGMSLPHQLCIAEATHLHSTVVASCDAAQRFPLVPVFWFSWPNCLAVAGDGEPRASQFAWAWCPDCLTESHKQTGQDFLRMEWCFAPVTLCARHQRPLLNHCLCGSRERPVHVASGKESRLCCSQCGLLLAGQGRRRSRQEPLRTFAAASVQLSFEQDLMAALSGQPVGVRWCGAAKPAELLAAVSDIADVLCAASGHRGDVPLDAFDTCSHYRPRLHLPNVHHKLCGLSADWRRQVIAAVLAVIGDANVCAVMASDQRLEERPILEEFRQWSGSLEWLIHFIRPAYRHGLYRRATHWPPRLRARYRAGVTGLY</sequence>
<name>A0A7M2GP49_SPHSA</name>
<feature type="domain" description="TniQ" evidence="1">
    <location>
        <begin position="13"/>
        <end position="160"/>
    </location>
</feature>
<dbReference type="RefSeq" id="WP_128830732.1">
    <property type="nucleotide sequence ID" value="NZ_BATN01000031.1"/>
</dbReference>
<geneLocation type="plasmid" evidence="2 3">
    <name>p1</name>
</geneLocation>
<dbReference type="AlphaFoldDB" id="A0A7M2GP49"/>
<protein>
    <submittedName>
        <fullName evidence="2">TniQ family protein</fullName>
    </submittedName>
</protein>
<dbReference type="Pfam" id="PF06527">
    <property type="entry name" value="TniQ"/>
    <property type="match status" value="1"/>
</dbReference>
<dbReference type="EMBL" id="CP060037">
    <property type="protein sequence ID" value="QOT74510.1"/>
    <property type="molecule type" value="Genomic_DNA"/>
</dbReference>
<proteinExistence type="predicted"/>
<keyword evidence="2" id="KW-0614">Plasmid</keyword>
<dbReference type="InterPro" id="IPR009492">
    <property type="entry name" value="TniQ"/>
</dbReference>
<evidence type="ECO:0000313" key="2">
    <source>
        <dbReference type="EMBL" id="QOT74510.1"/>
    </source>
</evidence>
<organism evidence="2 3">
    <name type="scientific">Sphingobium fuliginis (strain ATCC 27551)</name>
    <dbReference type="NCBI Taxonomy" id="336203"/>
    <lineage>
        <taxon>Bacteria</taxon>
        <taxon>Pseudomonadati</taxon>
        <taxon>Pseudomonadota</taxon>
        <taxon>Alphaproteobacteria</taxon>
        <taxon>Sphingomonadales</taxon>
        <taxon>Sphingomonadaceae</taxon>
        <taxon>Sphingobium</taxon>
    </lineage>
</organism>
<accession>A0A7M2GP49</accession>
<reference evidence="3" key="1">
    <citation type="submission" date="2020-08" db="EMBL/GenBank/DDBJ databases">
        <title>Complete genome sequence of Sphingobium barthaii strain KK22, a high-molecular-weight polycyclic aromatic hydrocarbon-degrading soil bacterium.</title>
        <authorList>
            <person name="Mori J.F."/>
            <person name="Kanaly R.A."/>
        </authorList>
    </citation>
    <scope>NUCLEOTIDE SEQUENCE [LARGE SCALE GENOMIC DNA]</scope>
    <source>
        <strain evidence="3">KK22</strain>
        <plasmid evidence="3">p1</plasmid>
    </source>
</reference>
<dbReference type="Proteomes" id="UP000593663">
    <property type="component" value="Plasmid p1"/>
</dbReference>